<evidence type="ECO:0000256" key="1">
    <source>
        <dbReference type="SAM" id="Phobius"/>
    </source>
</evidence>
<organism evidence="2 3">
    <name type="scientific">Coccomyxa viridis</name>
    <dbReference type="NCBI Taxonomy" id="1274662"/>
    <lineage>
        <taxon>Eukaryota</taxon>
        <taxon>Viridiplantae</taxon>
        <taxon>Chlorophyta</taxon>
        <taxon>core chlorophytes</taxon>
        <taxon>Trebouxiophyceae</taxon>
        <taxon>Trebouxiophyceae incertae sedis</taxon>
        <taxon>Coccomyxaceae</taxon>
        <taxon>Coccomyxa</taxon>
    </lineage>
</organism>
<accession>A0ABP1G9V3</accession>
<keyword evidence="1" id="KW-0812">Transmembrane</keyword>
<dbReference type="EMBL" id="CAXHTA020000017">
    <property type="protein sequence ID" value="CAL5228045.1"/>
    <property type="molecule type" value="Genomic_DNA"/>
</dbReference>
<proteinExistence type="predicted"/>
<evidence type="ECO:0000313" key="3">
    <source>
        <dbReference type="Proteomes" id="UP001497392"/>
    </source>
</evidence>
<gene>
    <name evidence="2" type="primary">g11109</name>
    <name evidence="2" type="ORF">VP750_LOCUS9951</name>
</gene>
<keyword evidence="1" id="KW-1133">Transmembrane helix</keyword>
<keyword evidence="1" id="KW-0472">Membrane</keyword>
<name>A0ABP1G9V3_9CHLO</name>
<sequence>MDGPRDLRVPEAVTKAICCVSTKPLHQKAAHRASRQKLSLSMVAGRASTAVLCLLCIGLAAAAFPGTIDVNERDTCYSALDTLQSCNEGLASQDLQQLCCIPFHALEGMKCFCDDDVVSELLVGMQAPTIAGLSACGVDTPFTAIFERQERCMAEVEAAEDERLRSEEEYELRARAPLTDETLDFTQAQWDSIFGVEEEEDVPVRADSIASDQEDSFEDFLDLDDDVELDVDMDLSQDIGIEVVGGDITQIIISDDVSEVVFSVPSDVTDVEVVIEGVEKEQALPALVAVAQDQSDNTVTSLYDADFSDVNSMVSLISGWLGNALASGAAAEKPVEDAETTGGLSEVLADILANLQATFAGQPLDVEISYEPGSKGSMDTEIDIEIDPELVPVLEPQFLDARLLALSQKWNGRTVRPTPGRIAEADLLELADSLEKEAPSLANCFNSGLCNWLCQHRRSLQYALGLETVLLVALFALYARYNRQAQELEMDADEESLRAPLIVSAADYADAAEKEPLWTLSSKVAIPQ</sequence>
<dbReference type="Proteomes" id="UP001497392">
    <property type="component" value="Unassembled WGS sequence"/>
</dbReference>
<comment type="caution">
    <text evidence="2">The sequence shown here is derived from an EMBL/GenBank/DDBJ whole genome shotgun (WGS) entry which is preliminary data.</text>
</comment>
<keyword evidence="3" id="KW-1185">Reference proteome</keyword>
<protein>
    <submittedName>
        <fullName evidence="2">G11109 protein</fullName>
    </submittedName>
</protein>
<evidence type="ECO:0000313" key="2">
    <source>
        <dbReference type="EMBL" id="CAL5228045.1"/>
    </source>
</evidence>
<feature type="transmembrane region" description="Helical" evidence="1">
    <location>
        <begin position="43"/>
        <end position="64"/>
    </location>
</feature>
<reference evidence="2 3" key="1">
    <citation type="submission" date="2024-06" db="EMBL/GenBank/DDBJ databases">
        <authorList>
            <person name="Kraege A."/>
            <person name="Thomma B."/>
        </authorList>
    </citation>
    <scope>NUCLEOTIDE SEQUENCE [LARGE SCALE GENOMIC DNA]</scope>
</reference>